<organism evidence="1 2">
    <name type="scientific">Niveomyces insectorum RCEF 264</name>
    <dbReference type="NCBI Taxonomy" id="1081102"/>
    <lineage>
        <taxon>Eukaryota</taxon>
        <taxon>Fungi</taxon>
        <taxon>Dikarya</taxon>
        <taxon>Ascomycota</taxon>
        <taxon>Pezizomycotina</taxon>
        <taxon>Sordariomycetes</taxon>
        <taxon>Hypocreomycetidae</taxon>
        <taxon>Hypocreales</taxon>
        <taxon>Cordycipitaceae</taxon>
        <taxon>Niveomyces</taxon>
    </lineage>
</organism>
<evidence type="ECO:0000313" key="1">
    <source>
        <dbReference type="EMBL" id="OAA66578.1"/>
    </source>
</evidence>
<comment type="caution">
    <text evidence="1">The sequence shown here is derived from an EMBL/GenBank/DDBJ whole genome shotgun (WGS) entry which is preliminary data.</text>
</comment>
<name>A0A167YQL1_9HYPO</name>
<proteinExistence type="predicted"/>
<gene>
    <name evidence="1" type="ORF">SPI_01154</name>
</gene>
<dbReference type="AlphaFoldDB" id="A0A167YQL1"/>
<protein>
    <submittedName>
        <fullName evidence="1">Uncharacterized protein</fullName>
    </submittedName>
</protein>
<reference evidence="1 2" key="1">
    <citation type="journal article" date="2016" name="Genome Biol. Evol.">
        <title>Divergent and convergent evolution of fungal pathogenicity.</title>
        <authorList>
            <person name="Shang Y."/>
            <person name="Xiao G."/>
            <person name="Zheng P."/>
            <person name="Cen K."/>
            <person name="Zhan S."/>
            <person name="Wang C."/>
        </authorList>
    </citation>
    <scope>NUCLEOTIDE SEQUENCE [LARGE SCALE GENOMIC DNA]</scope>
    <source>
        <strain evidence="1 2">RCEF 264</strain>
    </source>
</reference>
<evidence type="ECO:0000313" key="2">
    <source>
        <dbReference type="Proteomes" id="UP000076874"/>
    </source>
</evidence>
<accession>A0A167YQL1</accession>
<dbReference type="Proteomes" id="UP000076874">
    <property type="component" value="Unassembled WGS sequence"/>
</dbReference>
<keyword evidence="2" id="KW-1185">Reference proteome</keyword>
<dbReference type="EMBL" id="AZHD01000002">
    <property type="protein sequence ID" value="OAA66578.1"/>
    <property type="molecule type" value="Genomic_DNA"/>
</dbReference>
<sequence>MACCCRAAVARGGAAATAANAPAMASRFQGAQLVGGDDHNTDDHLRAIHWTAILPQAFTWKDSMGVIHRQQ</sequence>